<comment type="caution">
    <text evidence="2">The sequence shown here is derived from an EMBL/GenBank/DDBJ whole genome shotgun (WGS) entry which is preliminary data.</text>
</comment>
<proteinExistence type="predicted"/>
<dbReference type="Proteomes" id="UP001197492">
    <property type="component" value="Unassembled WGS sequence"/>
</dbReference>
<accession>A0AAW4MYJ0</accession>
<evidence type="ECO:0000313" key="4">
    <source>
        <dbReference type="Proteomes" id="UP001196408"/>
    </source>
</evidence>
<evidence type="ECO:0008006" key="6">
    <source>
        <dbReference type="Google" id="ProtNLM"/>
    </source>
</evidence>
<evidence type="ECO:0000256" key="1">
    <source>
        <dbReference type="SAM" id="SignalP"/>
    </source>
</evidence>
<dbReference type="PROSITE" id="PS51257">
    <property type="entry name" value="PROKAR_LIPOPROTEIN"/>
    <property type="match status" value="1"/>
</dbReference>
<gene>
    <name evidence="2" type="ORF">KSV97_06560</name>
    <name evidence="3" type="ORF">KSW06_06500</name>
</gene>
<keyword evidence="5" id="KW-1185">Reference proteome</keyword>
<dbReference type="RefSeq" id="WP_217747698.1">
    <property type="nucleotide sequence ID" value="NZ_JAHOEB010000033.1"/>
</dbReference>
<dbReference type="EMBL" id="JAHOEF010000035">
    <property type="protein sequence ID" value="MBV3382886.1"/>
    <property type="molecule type" value="Genomic_DNA"/>
</dbReference>
<reference evidence="2 5" key="1">
    <citation type="submission" date="2021-06" db="EMBL/GenBank/DDBJ databases">
        <title>Collection of gut derived symbiotic bacterial strains cultured from healthy donors.</title>
        <authorList>
            <person name="Lin H."/>
            <person name="Littmann E."/>
            <person name="Pamer E.G."/>
        </authorList>
    </citation>
    <scope>NUCLEOTIDE SEQUENCE</scope>
    <source>
        <strain evidence="3 5">MSK.21.70</strain>
        <strain evidence="2">MSK.21.82</strain>
    </source>
</reference>
<dbReference type="GeneID" id="301324010"/>
<organism evidence="2 4">
    <name type="scientific">Catenibacterium mitsuokai</name>
    <dbReference type="NCBI Taxonomy" id="100886"/>
    <lineage>
        <taxon>Bacteria</taxon>
        <taxon>Bacillati</taxon>
        <taxon>Bacillota</taxon>
        <taxon>Erysipelotrichia</taxon>
        <taxon>Erysipelotrichales</taxon>
        <taxon>Coprobacillaceae</taxon>
        <taxon>Catenibacterium</taxon>
    </lineage>
</organism>
<feature type="chain" id="PRO_5043969180" description="Lipoprotein" evidence="1">
    <location>
        <begin position="20"/>
        <end position="142"/>
    </location>
</feature>
<evidence type="ECO:0000313" key="3">
    <source>
        <dbReference type="EMBL" id="MBV3392903.1"/>
    </source>
</evidence>
<dbReference type="AlphaFoldDB" id="A0AAW4MYJ0"/>
<name>A0AAW4MYJ0_9FIRM</name>
<feature type="signal peptide" evidence="1">
    <location>
        <begin position="1"/>
        <end position="19"/>
    </location>
</feature>
<evidence type="ECO:0000313" key="2">
    <source>
        <dbReference type="EMBL" id="MBV3382886.1"/>
    </source>
</evidence>
<protein>
    <recommendedName>
        <fullName evidence="6">Lipoprotein</fullName>
    </recommendedName>
</protein>
<keyword evidence="1" id="KW-0732">Signal</keyword>
<dbReference type="EMBL" id="JAHOEL010000034">
    <property type="protein sequence ID" value="MBV3392903.1"/>
    <property type="molecule type" value="Genomic_DNA"/>
</dbReference>
<sequence length="142" mass="16535">MKKVLILLVTMMLCACSPAEPMSLKDSYGQYKQEKIVYANKKDYIKKKDAYNAYLVYEINKDACTFESDLKYQNIQYKKVELSKDEKEKVPEALIKYNLYEGEKQLGIAVYLGEETVYIASYDQYDGKPVYIAKMKKITKKS</sequence>
<evidence type="ECO:0000313" key="5">
    <source>
        <dbReference type="Proteomes" id="UP001197492"/>
    </source>
</evidence>
<dbReference type="Proteomes" id="UP001196408">
    <property type="component" value="Unassembled WGS sequence"/>
</dbReference>